<proteinExistence type="inferred from homology"/>
<name>A0AAD2CPB7_9STRA</name>
<keyword evidence="2" id="KW-0698">rRNA processing</keyword>
<evidence type="ECO:0000256" key="3">
    <source>
        <dbReference type="ARBA" id="ARBA00022603"/>
    </source>
</evidence>
<evidence type="ECO:0000256" key="7">
    <source>
        <dbReference type="ARBA" id="ARBA00048902"/>
    </source>
</evidence>
<dbReference type="AlphaFoldDB" id="A0AAD2CPB7"/>
<gene>
    <name evidence="10" type="ORF">CYCCA115_LOCUS6959</name>
</gene>
<dbReference type="HAMAP" id="MF_01547">
    <property type="entry name" value="RNA_methyltr_E"/>
    <property type="match status" value="1"/>
</dbReference>
<feature type="domain" description="Ribosomal RNA methyltransferase FtsJ" evidence="9">
    <location>
        <begin position="21"/>
        <end position="200"/>
    </location>
</feature>
<keyword evidence="5 8" id="KW-0949">S-adenosyl-L-methionine</keyword>
<comment type="function">
    <text evidence="8">Methylates the 2'-O-ribose of nucleotides at positions 32 and 34 of the tRNA anticodon loop of substrate tRNAs.</text>
</comment>
<reference evidence="10" key="1">
    <citation type="submission" date="2023-08" db="EMBL/GenBank/DDBJ databases">
        <authorList>
            <person name="Audoor S."/>
            <person name="Bilcke G."/>
        </authorList>
    </citation>
    <scope>NUCLEOTIDE SEQUENCE</scope>
</reference>
<evidence type="ECO:0000259" key="9">
    <source>
        <dbReference type="Pfam" id="PF01728"/>
    </source>
</evidence>
<keyword evidence="1 8" id="KW-0963">Cytoplasm</keyword>
<sequence>MGRLSRDKRDVFYRRAKEKGYRARSAFKLLQLDSEFNLFEGVKRAVDLCAAPGSWSQVLADRLDSDDANPNIVAVDLQPMAPIDGVLCIQGDITSYDTARSILSPFQTNRAELVICDGAPDVTGLHDLDEYLQAQLLIMAVKITTHVLVDGGTFVAKIFRGRHASQLYAQLRLLFDRVSIAKPTSSRNSSLESFVVCQQFKGAPYFNLSLDQDTVLEGSDIPPAVPPFLACGDLSGWDESEQVMMDADKSYPIEQDYVAPIAPPILPPHQAQNVQKANGKE</sequence>
<dbReference type="GO" id="GO:0002181">
    <property type="term" value="P:cytoplasmic translation"/>
    <property type="evidence" value="ECO:0007669"/>
    <property type="project" value="UniProtKB-UniRule"/>
</dbReference>
<dbReference type="InterPro" id="IPR015507">
    <property type="entry name" value="rRNA-MeTfrase_E"/>
</dbReference>
<organism evidence="10 11">
    <name type="scientific">Cylindrotheca closterium</name>
    <dbReference type="NCBI Taxonomy" id="2856"/>
    <lineage>
        <taxon>Eukaryota</taxon>
        <taxon>Sar</taxon>
        <taxon>Stramenopiles</taxon>
        <taxon>Ochrophyta</taxon>
        <taxon>Bacillariophyta</taxon>
        <taxon>Bacillariophyceae</taxon>
        <taxon>Bacillariophycidae</taxon>
        <taxon>Bacillariales</taxon>
        <taxon>Bacillariaceae</taxon>
        <taxon>Cylindrotheca</taxon>
    </lineage>
</organism>
<dbReference type="SUPFAM" id="SSF53335">
    <property type="entry name" value="S-adenosyl-L-methionine-dependent methyltransferases"/>
    <property type="match status" value="1"/>
</dbReference>
<feature type="binding site" evidence="8">
    <location>
        <position position="117"/>
    </location>
    <ligand>
        <name>S-adenosyl-L-methionine</name>
        <dbReference type="ChEBI" id="CHEBI:59789"/>
    </ligand>
</feature>
<dbReference type="Pfam" id="PF01728">
    <property type="entry name" value="FtsJ"/>
    <property type="match status" value="1"/>
</dbReference>
<evidence type="ECO:0000256" key="5">
    <source>
        <dbReference type="ARBA" id="ARBA00022691"/>
    </source>
</evidence>
<dbReference type="PANTHER" id="PTHR10920">
    <property type="entry name" value="RIBOSOMAL RNA METHYLTRANSFERASE"/>
    <property type="match status" value="1"/>
</dbReference>
<comment type="catalytic activity">
    <reaction evidence="7 8">
        <text>cytidine(32)/guanosine(34) in tRNA + 2 S-adenosyl-L-methionine = 2'-O-methylcytidine(32)/2'-O-methylguanosine(34) in tRNA + 2 S-adenosyl-L-homocysteine + 2 H(+)</text>
        <dbReference type="Rhea" id="RHEA:42396"/>
        <dbReference type="Rhea" id="RHEA-COMP:10246"/>
        <dbReference type="Rhea" id="RHEA-COMP:10247"/>
        <dbReference type="ChEBI" id="CHEBI:15378"/>
        <dbReference type="ChEBI" id="CHEBI:57856"/>
        <dbReference type="ChEBI" id="CHEBI:59789"/>
        <dbReference type="ChEBI" id="CHEBI:74269"/>
        <dbReference type="ChEBI" id="CHEBI:74445"/>
        <dbReference type="ChEBI" id="CHEBI:74495"/>
        <dbReference type="ChEBI" id="CHEBI:82748"/>
        <dbReference type="EC" id="2.1.1.205"/>
    </reaction>
</comment>
<comment type="similarity">
    <text evidence="8">Belongs to the class I-like SAM-binding methyltransferase superfamily. RNA methyltransferase RlmE family. TRM7 subfamily.</text>
</comment>
<feature type="binding site" evidence="8">
    <location>
        <position position="53"/>
    </location>
    <ligand>
        <name>S-adenosyl-L-methionine</name>
        <dbReference type="ChEBI" id="CHEBI:59789"/>
    </ligand>
</feature>
<feature type="binding site" evidence="8">
    <location>
        <position position="92"/>
    </location>
    <ligand>
        <name>S-adenosyl-L-methionine</name>
        <dbReference type="ChEBI" id="CHEBI:59789"/>
    </ligand>
</feature>
<dbReference type="GO" id="GO:0002128">
    <property type="term" value="P:tRNA nucleoside ribose methylation"/>
    <property type="evidence" value="ECO:0007669"/>
    <property type="project" value="UniProtKB-UniRule"/>
</dbReference>
<comment type="subcellular location">
    <subcellularLocation>
        <location evidence="8">Cytoplasm</location>
    </subcellularLocation>
</comment>
<dbReference type="EC" id="2.1.1.205" evidence="8"/>
<evidence type="ECO:0000256" key="1">
    <source>
        <dbReference type="ARBA" id="ARBA00022490"/>
    </source>
</evidence>
<feature type="active site" description="Proton acceptor" evidence="8">
    <location>
        <position position="157"/>
    </location>
</feature>
<dbReference type="Proteomes" id="UP001295423">
    <property type="component" value="Unassembled WGS sequence"/>
</dbReference>
<evidence type="ECO:0000256" key="2">
    <source>
        <dbReference type="ARBA" id="ARBA00022552"/>
    </source>
</evidence>
<keyword evidence="11" id="KW-1185">Reference proteome</keyword>
<dbReference type="GO" id="GO:0106340">
    <property type="term" value="F:tRNA (guanosine(34)-2'-O)-methyltransferase activity"/>
    <property type="evidence" value="ECO:0007669"/>
    <property type="project" value="UniProtKB-ARBA"/>
</dbReference>
<dbReference type="PANTHER" id="PTHR10920:SF12">
    <property type="entry name" value="TRNA (CYTIDINE(32)_GUANOSINE(34)-2'-O)-METHYLTRANSFERASE-RELATED"/>
    <property type="match status" value="1"/>
</dbReference>
<dbReference type="InterPro" id="IPR029063">
    <property type="entry name" value="SAM-dependent_MTases_sf"/>
</dbReference>
<feature type="binding site" evidence="8">
    <location>
        <position position="55"/>
    </location>
    <ligand>
        <name>S-adenosyl-L-methionine</name>
        <dbReference type="ChEBI" id="CHEBI:59789"/>
    </ligand>
</feature>
<dbReference type="EMBL" id="CAKOGP040000890">
    <property type="protein sequence ID" value="CAJ1940272.1"/>
    <property type="molecule type" value="Genomic_DNA"/>
</dbReference>
<dbReference type="GO" id="GO:0006364">
    <property type="term" value="P:rRNA processing"/>
    <property type="evidence" value="ECO:0007669"/>
    <property type="project" value="UniProtKB-KW"/>
</dbReference>
<evidence type="ECO:0000256" key="4">
    <source>
        <dbReference type="ARBA" id="ARBA00022679"/>
    </source>
</evidence>
<protein>
    <recommendedName>
        <fullName evidence="8">Putative tRNA (cytidine(32)/guanosine(34)-2'-O)-methyltransferase</fullName>
        <ecNumber evidence="8">2.1.1.205</ecNumber>
    </recommendedName>
    <alternativeName>
        <fullName evidence="8">2'-O-ribose RNA methyltransferase TRM7 homolog</fullName>
    </alternativeName>
</protein>
<evidence type="ECO:0000313" key="11">
    <source>
        <dbReference type="Proteomes" id="UP001295423"/>
    </source>
</evidence>
<dbReference type="InterPro" id="IPR050082">
    <property type="entry name" value="RNA_methyltr_RlmE"/>
</dbReference>
<dbReference type="InterPro" id="IPR002877">
    <property type="entry name" value="RNA_MeTrfase_FtsJ_dom"/>
</dbReference>
<dbReference type="InterPro" id="IPR028590">
    <property type="entry name" value="RNA_methyltr_E_TRM7"/>
</dbReference>
<keyword evidence="6 8" id="KW-0819">tRNA processing</keyword>
<dbReference type="Gene3D" id="3.40.50.150">
    <property type="entry name" value="Vaccinia Virus protein VP39"/>
    <property type="match status" value="1"/>
</dbReference>
<feature type="binding site" evidence="8">
    <location>
        <position position="76"/>
    </location>
    <ligand>
        <name>S-adenosyl-L-methionine</name>
        <dbReference type="ChEBI" id="CHEBI:59789"/>
    </ligand>
</feature>
<accession>A0AAD2CPB7</accession>
<keyword evidence="4 8" id="KW-0808">Transferase</keyword>
<evidence type="ECO:0000313" key="10">
    <source>
        <dbReference type="EMBL" id="CAJ1940272.1"/>
    </source>
</evidence>
<keyword evidence="3 8" id="KW-0489">Methyltransferase</keyword>
<evidence type="ECO:0000256" key="8">
    <source>
        <dbReference type="HAMAP-Rule" id="MF_03162"/>
    </source>
</evidence>
<dbReference type="GO" id="GO:0005737">
    <property type="term" value="C:cytoplasm"/>
    <property type="evidence" value="ECO:0007669"/>
    <property type="project" value="UniProtKB-SubCell"/>
</dbReference>
<evidence type="ECO:0000256" key="6">
    <source>
        <dbReference type="ARBA" id="ARBA00022694"/>
    </source>
</evidence>
<dbReference type="FunFam" id="3.40.50.150:FF:000220">
    <property type="entry name" value="CAMK protein kinase"/>
    <property type="match status" value="1"/>
</dbReference>
<comment type="caution">
    <text evidence="10">The sequence shown here is derived from an EMBL/GenBank/DDBJ whole genome shotgun (WGS) entry which is preliminary data.</text>
</comment>
<dbReference type="HAMAP" id="MF_03162">
    <property type="entry name" value="RNA_methyltr_E_TRM7"/>
    <property type="match status" value="1"/>
</dbReference>